<keyword evidence="1" id="KW-0472">Membrane</keyword>
<keyword evidence="5" id="KW-1185">Reference proteome</keyword>
<proteinExistence type="predicted"/>
<dbReference type="PIRSF" id="PIRSF032908">
    <property type="entry name" value="UCP032908"/>
    <property type="match status" value="1"/>
</dbReference>
<gene>
    <name evidence="4" type="ORF">OXH55_05310</name>
</gene>
<dbReference type="Pfam" id="PF19124">
    <property type="entry name" value="DUF5808"/>
    <property type="match status" value="1"/>
</dbReference>
<dbReference type="Proteomes" id="UP001079657">
    <property type="component" value="Unassembled WGS sequence"/>
</dbReference>
<feature type="domain" description="DUF5808" evidence="3">
    <location>
        <begin position="327"/>
        <end position="351"/>
    </location>
</feature>
<dbReference type="RefSeq" id="WP_268048568.1">
    <property type="nucleotide sequence ID" value="NZ_JAPQES010000001.1"/>
</dbReference>
<feature type="domain" description="DUF1648" evidence="2">
    <location>
        <begin position="149"/>
        <end position="194"/>
    </location>
</feature>
<comment type="caution">
    <text evidence="4">The sequence shown here is derived from an EMBL/GenBank/DDBJ whole genome shotgun (WGS) entry which is preliminary data.</text>
</comment>
<feature type="transmembrane region" description="Helical" evidence="1">
    <location>
        <begin position="59"/>
        <end position="76"/>
    </location>
</feature>
<dbReference type="EMBL" id="JAPQES010000001">
    <property type="protein sequence ID" value="MCY6370043.1"/>
    <property type="molecule type" value="Genomic_DNA"/>
</dbReference>
<dbReference type="InterPro" id="IPR043831">
    <property type="entry name" value="DUF5808"/>
</dbReference>
<evidence type="ECO:0000259" key="3">
    <source>
        <dbReference type="Pfam" id="PF19124"/>
    </source>
</evidence>
<feature type="transmembrane region" description="Helical" evidence="1">
    <location>
        <begin position="141"/>
        <end position="162"/>
    </location>
</feature>
<feature type="transmembrane region" description="Helical" evidence="1">
    <location>
        <begin position="6"/>
        <end position="27"/>
    </location>
</feature>
<evidence type="ECO:0000259" key="2">
    <source>
        <dbReference type="Pfam" id="PF07853"/>
    </source>
</evidence>
<feature type="transmembrane region" description="Helical" evidence="1">
    <location>
        <begin position="189"/>
        <end position="207"/>
    </location>
</feature>
<evidence type="ECO:0000313" key="4">
    <source>
        <dbReference type="EMBL" id="MCY6370043.1"/>
    </source>
</evidence>
<name>A0ABT4CLY0_9CLOT</name>
<dbReference type="InterPro" id="IPR012867">
    <property type="entry name" value="DUF1648"/>
</dbReference>
<accession>A0ABT4CLY0</accession>
<evidence type="ECO:0000313" key="5">
    <source>
        <dbReference type="Proteomes" id="UP001079657"/>
    </source>
</evidence>
<dbReference type="Pfam" id="PF07853">
    <property type="entry name" value="DUF1648"/>
    <property type="match status" value="1"/>
</dbReference>
<feature type="transmembrane region" description="Helical" evidence="1">
    <location>
        <begin position="346"/>
        <end position="368"/>
    </location>
</feature>
<keyword evidence="1" id="KW-1133">Transmembrane helix</keyword>
<feature type="transmembrane region" description="Helical" evidence="1">
    <location>
        <begin position="82"/>
        <end position="101"/>
    </location>
</feature>
<keyword evidence="1" id="KW-0812">Transmembrane</keyword>
<organism evidence="4 5">
    <name type="scientific">Clostridium ganghwense</name>
    <dbReference type="NCBI Taxonomy" id="312089"/>
    <lineage>
        <taxon>Bacteria</taxon>
        <taxon>Bacillati</taxon>
        <taxon>Bacillota</taxon>
        <taxon>Clostridia</taxon>
        <taxon>Eubacteriales</taxon>
        <taxon>Clostridiaceae</taxon>
        <taxon>Clostridium</taxon>
    </lineage>
</organism>
<dbReference type="InterPro" id="IPR014574">
    <property type="entry name" value="UCP032908"/>
</dbReference>
<protein>
    <submittedName>
        <fullName evidence="4">DUF1648 domain-containing protein</fullName>
    </submittedName>
</protein>
<dbReference type="PANTHER" id="PTHR37810:SF9">
    <property type="entry name" value="MEMBRANE PROTEIN"/>
    <property type="match status" value="1"/>
</dbReference>
<sequence>MSIGMMMFTYLPVFIILFILGVCMPNLTRKEIFFGIRIPKDKAKDSQLINLKREYVKKYLLICGGFLAILIVALFYSKNPMIPTIGVFIYIILQSMIYLNIHKKVKEYKAKSNWNEGKKEVVIVDTSFRNKENKRMLVSKAWFLIPLAIIVLNIIIGFKVYANLPDPMPIHWNGKGIVDRWAPKSYKTIFIMPASQLFMMIIMYIVYKTIGMAKVQINASNPVVSREQNRRFRYIWSGYIIFITSVISLIFTFINFNMLSILKWTPKQMVIVPMIFTAVLLIVTIVIALMTGQGGSRLNIKEEENHQNHIDRNDDKHWKLGMFYVNKNDPAIIVEKRFGIGWTINFGNVTGIVFFVMLIAFIIGYSVITSRLN</sequence>
<feature type="transmembrane region" description="Helical" evidence="1">
    <location>
        <begin position="270"/>
        <end position="291"/>
    </location>
</feature>
<evidence type="ECO:0000256" key="1">
    <source>
        <dbReference type="SAM" id="Phobius"/>
    </source>
</evidence>
<dbReference type="PANTHER" id="PTHR37810">
    <property type="entry name" value="IMMUNITY PROTEIN SDPI"/>
    <property type="match status" value="1"/>
</dbReference>
<reference evidence="4" key="1">
    <citation type="submission" date="2022-12" db="EMBL/GenBank/DDBJ databases">
        <authorList>
            <person name="Wang J."/>
        </authorList>
    </citation>
    <scope>NUCLEOTIDE SEQUENCE</scope>
    <source>
        <strain evidence="4">HY-42-06</strain>
    </source>
</reference>
<feature type="transmembrane region" description="Helical" evidence="1">
    <location>
        <begin position="234"/>
        <end position="258"/>
    </location>
</feature>